<dbReference type="GO" id="GO:0016787">
    <property type="term" value="F:hydrolase activity"/>
    <property type="evidence" value="ECO:0007669"/>
    <property type="project" value="InterPro"/>
</dbReference>
<dbReference type="InterPro" id="IPR029058">
    <property type="entry name" value="AB_hydrolase_fold"/>
</dbReference>
<dbReference type="SUPFAM" id="SSF53474">
    <property type="entry name" value="alpha/beta-Hydrolases"/>
    <property type="match status" value="1"/>
</dbReference>
<dbReference type="AlphaFoldDB" id="A0A445LNZ8"/>
<evidence type="ECO:0000256" key="1">
    <source>
        <dbReference type="ARBA" id="ARBA00010515"/>
    </source>
</evidence>
<accession>A0A445LNZ8</accession>
<proteinExistence type="inferred from homology"/>
<feature type="domain" description="Alpha/beta hydrolase fold-3" evidence="3">
    <location>
        <begin position="76"/>
        <end position="279"/>
    </location>
</feature>
<dbReference type="EMBL" id="QZWG01000002">
    <property type="protein sequence ID" value="RZC24812.1"/>
    <property type="molecule type" value="Genomic_DNA"/>
</dbReference>
<gene>
    <name evidence="4" type="ORF">D0Y65_003822</name>
</gene>
<dbReference type="Gramene" id="XM_028349393.1">
    <property type="protein sequence ID" value="XP_028205194.1"/>
    <property type="gene ID" value="LOC114388741"/>
</dbReference>
<dbReference type="Proteomes" id="UP000289340">
    <property type="component" value="Chromosome 2"/>
</dbReference>
<comment type="similarity">
    <text evidence="1">Belongs to the 'GDXG' lipolytic enzyme family.</text>
</comment>
<dbReference type="InterPro" id="IPR050466">
    <property type="entry name" value="Carboxylest/Gibb_receptor"/>
</dbReference>
<reference evidence="4 5" key="1">
    <citation type="submission" date="2018-09" db="EMBL/GenBank/DDBJ databases">
        <title>A high-quality reference genome of wild soybean provides a powerful tool to mine soybean genomes.</title>
        <authorList>
            <person name="Xie M."/>
            <person name="Chung C.Y.L."/>
            <person name="Li M.-W."/>
            <person name="Wong F.-L."/>
            <person name="Chan T.-F."/>
            <person name="Lam H.-M."/>
        </authorList>
    </citation>
    <scope>NUCLEOTIDE SEQUENCE [LARGE SCALE GENOMIC DNA]</scope>
    <source>
        <strain evidence="5">cv. W05</strain>
        <tissue evidence="4">Hypocotyl of etiolated seedlings</tissue>
    </source>
</reference>
<dbReference type="PANTHER" id="PTHR23024">
    <property type="entry name" value="ARYLACETAMIDE DEACETYLASE"/>
    <property type="match status" value="1"/>
</dbReference>
<dbReference type="SMR" id="A0A445LNZ8"/>
<dbReference type="InterPro" id="IPR033140">
    <property type="entry name" value="Lipase_GDXG_put_SER_AS"/>
</dbReference>
<keyword evidence="5" id="KW-1185">Reference proteome</keyword>
<dbReference type="InterPro" id="IPR013094">
    <property type="entry name" value="AB_hydrolase_3"/>
</dbReference>
<evidence type="ECO:0000256" key="2">
    <source>
        <dbReference type="PROSITE-ProRule" id="PRU10038"/>
    </source>
</evidence>
<dbReference type="Pfam" id="PF07859">
    <property type="entry name" value="Abhydrolase_3"/>
    <property type="match status" value="1"/>
</dbReference>
<organism evidence="4 5">
    <name type="scientific">Glycine soja</name>
    <name type="common">Wild soybean</name>
    <dbReference type="NCBI Taxonomy" id="3848"/>
    <lineage>
        <taxon>Eukaryota</taxon>
        <taxon>Viridiplantae</taxon>
        <taxon>Streptophyta</taxon>
        <taxon>Embryophyta</taxon>
        <taxon>Tracheophyta</taxon>
        <taxon>Spermatophyta</taxon>
        <taxon>Magnoliopsida</taxon>
        <taxon>eudicotyledons</taxon>
        <taxon>Gunneridae</taxon>
        <taxon>Pentapetalae</taxon>
        <taxon>rosids</taxon>
        <taxon>fabids</taxon>
        <taxon>Fabales</taxon>
        <taxon>Fabaceae</taxon>
        <taxon>Papilionoideae</taxon>
        <taxon>50 kb inversion clade</taxon>
        <taxon>NPAAA clade</taxon>
        <taxon>indigoferoid/millettioid clade</taxon>
        <taxon>Phaseoleae</taxon>
        <taxon>Glycine</taxon>
        <taxon>Glycine subgen. Soja</taxon>
    </lineage>
</organism>
<dbReference type="Gene3D" id="3.40.50.1820">
    <property type="entry name" value="alpha/beta hydrolase"/>
    <property type="match status" value="1"/>
</dbReference>
<dbReference type="PROSITE" id="PS01174">
    <property type="entry name" value="LIPASE_GDXG_SER"/>
    <property type="match status" value="1"/>
</dbReference>
<feature type="active site" evidence="2">
    <location>
        <position position="163"/>
    </location>
</feature>
<name>A0A445LNZ8_GLYSO</name>
<protein>
    <submittedName>
        <fullName evidence="4">2-hydroxyisoflavanone dehydratase</fullName>
    </submittedName>
</protein>
<dbReference type="PANTHER" id="PTHR23024:SF582">
    <property type="entry name" value="CARBOXYLESTERASE 12-RELATED"/>
    <property type="match status" value="1"/>
</dbReference>
<evidence type="ECO:0000313" key="4">
    <source>
        <dbReference type="EMBL" id="RZC24812.1"/>
    </source>
</evidence>
<comment type="caution">
    <text evidence="4">The sequence shown here is derived from an EMBL/GenBank/DDBJ whole genome shotgun (WGS) entry which is preliminary data.</text>
</comment>
<sequence>MAAKENEVTHKFRFFRVYKDGTVELYKPTIQKVAPFDDPITGVRSKDAVVSTHPPVSVRIFLPPISDPTRKFPIFFYIHGGGYCMQSAFSPDYHSLVATTAAEANVIAVSVEYGLFPTRPIPACYEDSWTALKWVAAHATGNGSEQWLNNHADPDRVFISGDSAGGNITHTLLTRVGKFGLPGARVVGAVLVHPYFAGVTKDDEMWMYMCPGNEGSEDPRMKPGAEDLARLGCEKVLVFAAEKDELFQCGRNYAEELKKSGWDGSVDLVENWGLGHCFHVFKPQHEKAKEMLQKIVTFIQQD</sequence>
<evidence type="ECO:0000313" key="5">
    <source>
        <dbReference type="Proteomes" id="UP000289340"/>
    </source>
</evidence>
<evidence type="ECO:0000259" key="3">
    <source>
        <dbReference type="Pfam" id="PF07859"/>
    </source>
</evidence>